<gene>
    <name evidence="3" type="ORF">SAMN06297387_111146</name>
</gene>
<dbReference type="EMBL" id="OCNE01000011">
    <property type="protein sequence ID" value="SOD63597.1"/>
    <property type="molecule type" value="Genomic_DNA"/>
</dbReference>
<feature type="region of interest" description="Disordered" evidence="1">
    <location>
        <begin position="144"/>
        <end position="197"/>
    </location>
</feature>
<evidence type="ECO:0000313" key="4">
    <source>
        <dbReference type="Proteomes" id="UP000219072"/>
    </source>
</evidence>
<feature type="transmembrane region" description="Helical" evidence="2">
    <location>
        <begin position="116"/>
        <end position="135"/>
    </location>
</feature>
<reference evidence="3 4" key="1">
    <citation type="submission" date="2017-09" db="EMBL/GenBank/DDBJ databases">
        <authorList>
            <person name="Ehlers B."/>
            <person name="Leendertz F.H."/>
        </authorList>
    </citation>
    <scope>NUCLEOTIDE SEQUENCE [LARGE SCALE GENOMIC DNA]</scope>
    <source>
        <strain evidence="3 4">CGMCC 4.7095</strain>
    </source>
</reference>
<dbReference type="OrthoDB" id="4338751at2"/>
<name>A0A286DY44_9ACTN</name>
<sequence>MVRNTLGAILALIAAVVGIGSVFFNWYGGRDGHNYRWWDLFNGAGVTGGNAELFAGLFLPMLVAAALAVAGILLRSRLLTTLSGAAILAFTVLWIIRQYNAGNGLTIGEGGMSWPVLAALGSGLLMLYAATTMAGRHLAERGLRGHGRHEHEGRPAHHGRHREEKTGGEVRQGPWRRRHEEHPVHGEHEEHGRRDVA</sequence>
<feature type="compositionally biased region" description="Basic and acidic residues" evidence="1">
    <location>
        <begin position="178"/>
        <end position="197"/>
    </location>
</feature>
<protein>
    <recommendedName>
        <fullName evidence="5">Tryptophan-associated transmembrane protein (Trp_oprn_chp)</fullName>
    </recommendedName>
</protein>
<dbReference type="RefSeq" id="WP_097232055.1">
    <property type="nucleotide sequence ID" value="NZ_OCNE01000011.1"/>
</dbReference>
<proteinExistence type="predicted"/>
<evidence type="ECO:0000256" key="1">
    <source>
        <dbReference type="SAM" id="MobiDB-lite"/>
    </source>
</evidence>
<evidence type="ECO:0000313" key="3">
    <source>
        <dbReference type="EMBL" id="SOD63597.1"/>
    </source>
</evidence>
<organism evidence="3 4">
    <name type="scientific">Streptomyces zhaozhouensis</name>
    <dbReference type="NCBI Taxonomy" id="1300267"/>
    <lineage>
        <taxon>Bacteria</taxon>
        <taxon>Bacillati</taxon>
        <taxon>Actinomycetota</taxon>
        <taxon>Actinomycetes</taxon>
        <taxon>Kitasatosporales</taxon>
        <taxon>Streptomycetaceae</taxon>
        <taxon>Streptomyces</taxon>
    </lineage>
</organism>
<keyword evidence="2" id="KW-0812">Transmembrane</keyword>
<feature type="transmembrane region" description="Helical" evidence="2">
    <location>
        <begin position="78"/>
        <end position="96"/>
    </location>
</feature>
<keyword evidence="4" id="KW-1185">Reference proteome</keyword>
<evidence type="ECO:0000256" key="2">
    <source>
        <dbReference type="SAM" id="Phobius"/>
    </source>
</evidence>
<evidence type="ECO:0008006" key="5">
    <source>
        <dbReference type="Google" id="ProtNLM"/>
    </source>
</evidence>
<feature type="transmembrane region" description="Helical" evidence="2">
    <location>
        <begin position="7"/>
        <end position="27"/>
    </location>
</feature>
<keyword evidence="2" id="KW-0472">Membrane</keyword>
<feature type="transmembrane region" description="Helical" evidence="2">
    <location>
        <begin position="53"/>
        <end position="73"/>
    </location>
</feature>
<dbReference type="AlphaFoldDB" id="A0A286DY44"/>
<keyword evidence="2" id="KW-1133">Transmembrane helix</keyword>
<feature type="compositionally biased region" description="Basic and acidic residues" evidence="1">
    <location>
        <begin position="144"/>
        <end position="168"/>
    </location>
</feature>
<dbReference type="Proteomes" id="UP000219072">
    <property type="component" value="Unassembled WGS sequence"/>
</dbReference>
<accession>A0A286DY44</accession>